<keyword evidence="3" id="KW-1185">Reference proteome</keyword>
<feature type="non-terminal residue" evidence="2">
    <location>
        <position position="102"/>
    </location>
</feature>
<dbReference type="EMBL" id="KV428560">
    <property type="protein sequence ID" value="KZT31487.1"/>
    <property type="molecule type" value="Genomic_DNA"/>
</dbReference>
<accession>A0A165WSX1</accession>
<dbReference type="STRING" id="1314776.A0A165WSX1"/>
<proteinExistence type="predicted"/>
<evidence type="ECO:0008006" key="4">
    <source>
        <dbReference type="Google" id="ProtNLM"/>
    </source>
</evidence>
<gene>
    <name evidence="2" type="ORF">SISSUDRAFT_958538</name>
</gene>
<evidence type="ECO:0000313" key="2">
    <source>
        <dbReference type="EMBL" id="KZT31487.1"/>
    </source>
</evidence>
<dbReference type="AlphaFoldDB" id="A0A165WSX1"/>
<sequence length="102" mass="11579">YSQAKLELYGLFRALHSLKLYLIGVKKLVVEVDASYIKGMVNNPDMHPGAALNRWITAIRLFDFELRHVPAARHQGPDGLSRRPPTPNDDLEDPEAAEEWLD</sequence>
<protein>
    <recommendedName>
        <fullName evidence="4">Reverse transcriptase RNase H-like domain-containing protein</fullName>
    </recommendedName>
</protein>
<feature type="region of interest" description="Disordered" evidence="1">
    <location>
        <begin position="73"/>
        <end position="102"/>
    </location>
</feature>
<dbReference type="Proteomes" id="UP000076798">
    <property type="component" value="Unassembled WGS sequence"/>
</dbReference>
<evidence type="ECO:0000313" key="3">
    <source>
        <dbReference type="Proteomes" id="UP000076798"/>
    </source>
</evidence>
<name>A0A165WSX1_9AGAM</name>
<feature type="compositionally biased region" description="Acidic residues" evidence="1">
    <location>
        <begin position="89"/>
        <end position="102"/>
    </location>
</feature>
<evidence type="ECO:0000256" key="1">
    <source>
        <dbReference type="SAM" id="MobiDB-lite"/>
    </source>
</evidence>
<dbReference type="OrthoDB" id="3037028at2759"/>
<feature type="non-terminal residue" evidence="2">
    <location>
        <position position="1"/>
    </location>
</feature>
<reference evidence="2 3" key="1">
    <citation type="journal article" date="2016" name="Mol. Biol. Evol.">
        <title>Comparative Genomics of Early-Diverging Mushroom-Forming Fungi Provides Insights into the Origins of Lignocellulose Decay Capabilities.</title>
        <authorList>
            <person name="Nagy L.G."/>
            <person name="Riley R."/>
            <person name="Tritt A."/>
            <person name="Adam C."/>
            <person name="Daum C."/>
            <person name="Floudas D."/>
            <person name="Sun H."/>
            <person name="Yadav J.S."/>
            <person name="Pangilinan J."/>
            <person name="Larsson K.H."/>
            <person name="Matsuura K."/>
            <person name="Barry K."/>
            <person name="Labutti K."/>
            <person name="Kuo R."/>
            <person name="Ohm R.A."/>
            <person name="Bhattacharya S.S."/>
            <person name="Shirouzu T."/>
            <person name="Yoshinaga Y."/>
            <person name="Martin F.M."/>
            <person name="Grigoriev I.V."/>
            <person name="Hibbett D.S."/>
        </authorList>
    </citation>
    <scope>NUCLEOTIDE SEQUENCE [LARGE SCALE GENOMIC DNA]</scope>
    <source>
        <strain evidence="2 3">HHB10207 ss-3</strain>
    </source>
</reference>
<organism evidence="2 3">
    <name type="scientific">Sistotremastrum suecicum HHB10207 ss-3</name>
    <dbReference type="NCBI Taxonomy" id="1314776"/>
    <lineage>
        <taxon>Eukaryota</taxon>
        <taxon>Fungi</taxon>
        <taxon>Dikarya</taxon>
        <taxon>Basidiomycota</taxon>
        <taxon>Agaricomycotina</taxon>
        <taxon>Agaricomycetes</taxon>
        <taxon>Sistotremastrales</taxon>
        <taxon>Sistotremastraceae</taxon>
        <taxon>Sistotremastrum</taxon>
    </lineage>
</organism>